<accession>A0ABV8PEJ0</accession>
<sequence length="806" mass="89293">MARWLKISLRILSIFIGLIILIWLAGAFYINRNKKEILASILEQANKSLNGQVTASNMEPTLLKGFPGISVSLKNVSLKDSLVNIHKHELLKAEDIDVSLNVFSLIAGNTKINRITINNASVYLFTDSNGYSNTNLFRKKSKSAGTEQGKSAALEVKKIDFNNVNFIVDNQQKHKLFDFAINEVNGKIDYPDSGWAGTMKLNTLVKSFSFNTKRGSFLKDKVLKGTLSFHYSNKTEEVVIEPKRLDIGKYPFTIGAKINLKEKSGGFAISIAVDDILYKDVALLLAPNISSKLLKFGIEKPVSIRGNIIDDGNPVHKDPLIKVGIKVRDNVVTIPAGTLTACNFDGSFTNQDTVGGMIGDENSSIKFVKLTAKYFNAPLKIDLFTVNNLARPIATGLVTSQFPLSNLNNSIGTNDFEFKNGTANLSLYCKADIDNFRFTKPVVSGKIQIANADILYIPRKLHLIKSALNINFDQNNLSIKNGHFQLGKSELNVDCDIANFANLYYTDPDKIIVNLKMYSPQLYLNEFLPFLGPRAAQKKTRSSGPTKTASKQLSNVLEVSKMNIRLVVDKAIYDKFSAKNLDADIALRGEGIYFNKISVAHAGGLLNLNGTIIQEPNSNIFKLSSKISHVSVKDFFYSFDNFGQNSITNKNLKGYLSSNVNISGRISQAGKILPRSINGKVIFNLKKAALVNFEPLQKVGKLAFANRNLSNIEIPNLDGTLTIRGDKIEISPMQINSSVLNLNVKGIYGLTAGTNIEMDIPLRNPKGDETLDRKQKREARMKGIVLHLKAFEEKGELKVKWNRDHD</sequence>
<proteinExistence type="predicted"/>
<dbReference type="EMBL" id="JBHSBW010000013">
    <property type="protein sequence ID" value="MFC4212697.1"/>
    <property type="molecule type" value="Genomic_DNA"/>
</dbReference>
<evidence type="ECO:0000256" key="1">
    <source>
        <dbReference type="SAM" id="Phobius"/>
    </source>
</evidence>
<dbReference type="PANTHER" id="PTHR30441">
    <property type="entry name" value="DUF748 DOMAIN-CONTAINING PROTEIN"/>
    <property type="match status" value="1"/>
</dbReference>
<keyword evidence="1" id="KW-0812">Transmembrane</keyword>
<dbReference type="PANTHER" id="PTHR30441:SF8">
    <property type="entry name" value="DUF748 DOMAIN-CONTAINING PROTEIN"/>
    <property type="match status" value="1"/>
</dbReference>
<protein>
    <submittedName>
        <fullName evidence="2">AsmA-like C-terminal region-containing protein</fullName>
    </submittedName>
</protein>
<dbReference type="RefSeq" id="WP_378986880.1">
    <property type="nucleotide sequence ID" value="NZ_JBHSBW010000013.1"/>
</dbReference>
<keyword evidence="1" id="KW-0472">Membrane</keyword>
<dbReference type="Proteomes" id="UP001595789">
    <property type="component" value="Unassembled WGS sequence"/>
</dbReference>
<keyword evidence="1" id="KW-1133">Transmembrane helix</keyword>
<feature type="transmembrane region" description="Helical" evidence="1">
    <location>
        <begin position="7"/>
        <end position="30"/>
    </location>
</feature>
<comment type="caution">
    <text evidence="2">The sequence shown here is derived from an EMBL/GenBank/DDBJ whole genome shotgun (WGS) entry which is preliminary data.</text>
</comment>
<keyword evidence="3" id="KW-1185">Reference proteome</keyword>
<reference evidence="3" key="1">
    <citation type="journal article" date="2019" name="Int. J. Syst. Evol. Microbiol.">
        <title>The Global Catalogue of Microorganisms (GCM) 10K type strain sequencing project: providing services to taxonomists for standard genome sequencing and annotation.</title>
        <authorList>
            <consortium name="The Broad Institute Genomics Platform"/>
            <consortium name="The Broad Institute Genome Sequencing Center for Infectious Disease"/>
            <person name="Wu L."/>
            <person name="Ma J."/>
        </authorList>
    </citation>
    <scope>NUCLEOTIDE SEQUENCE [LARGE SCALE GENOMIC DNA]</scope>
    <source>
        <strain evidence="3">CCM 8691</strain>
    </source>
</reference>
<evidence type="ECO:0000313" key="2">
    <source>
        <dbReference type="EMBL" id="MFC4212697.1"/>
    </source>
</evidence>
<gene>
    <name evidence="2" type="ORF">ACFOWA_15995</name>
</gene>
<organism evidence="2 3">
    <name type="scientific">Pedobacter lithocola</name>
    <dbReference type="NCBI Taxonomy" id="1908239"/>
    <lineage>
        <taxon>Bacteria</taxon>
        <taxon>Pseudomonadati</taxon>
        <taxon>Bacteroidota</taxon>
        <taxon>Sphingobacteriia</taxon>
        <taxon>Sphingobacteriales</taxon>
        <taxon>Sphingobacteriaceae</taxon>
        <taxon>Pedobacter</taxon>
    </lineage>
</organism>
<dbReference type="InterPro" id="IPR052894">
    <property type="entry name" value="AsmA-related"/>
</dbReference>
<name>A0ABV8PEJ0_9SPHI</name>
<evidence type="ECO:0000313" key="3">
    <source>
        <dbReference type="Proteomes" id="UP001595789"/>
    </source>
</evidence>